<comment type="caution">
    <text evidence="1">The sequence shown here is derived from an EMBL/GenBank/DDBJ whole genome shotgun (WGS) entry which is preliminary data.</text>
</comment>
<gene>
    <name evidence="1" type="ORF">LCGC14_2373880</name>
</gene>
<proteinExistence type="predicted"/>
<organism evidence="1">
    <name type="scientific">marine sediment metagenome</name>
    <dbReference type="NCBI Taxonomy" id="412755"/>
    <lineage>
        <taxon>unclassified sequences</taxon>
        <taxon>metagenomes</taxon>
        <taxon>ecological metagenomes</taxon>
    </lineage>
</organism>
<dbReference type="Pfam" id="PF19924">
    <property type="entry name" value="DUF6387"/>
    <property type="match status" value="1"/>
</dbReference>
<evidence type="ECO:0000313" key="1">
    <source>
        <dbReference type="EMBL" id="KKL28561.1"/>
    </source>
</evidence>
<name>A0A0F9EFB6_9ZZZZ</name>
<protein>
    <submittedName>
        <fullName evidence="1">Uncharacterized protein</fullName>
    </submittedName>
</protein>
<feature type="non-terminal residue" evidence="1">
    <location>
        <position position="224"/>
    </location>
</feature>
<dbReference type="AlphaFoldDB" id="A0A0F9EFB6"/>
<sequence length="224" mass="25754">MRELAKEYILDRHQYHLLSPAHDLINDDFRINAGEHKIWLASVGNIIGNYKFLENKNLLINTCEFNNEIKDIKSRKFESEGDKIKELTEVSFKKAESLSKAFKSLKVPFSSHFRSDHALCKVDLASFSDAELVEHFQKSLVEWRELLGVPEPKRKVSTPSVIGKLKAFRIIPLLDLLIWELENDAKIKKSILAGLLFHDFESGNAELENGKIKIMRFLDKVMAS</sequence>
<accession>A0A0F9EFB6</accession>
<reference evidence="1" key="1">
    <citation type="journal article" date="2015" name="Nature">
        <title>Complex archaea that bridge the gap between prokaryotes and eukaryotes.</title>
        <authorList>
            <person name="Spang A."/>
            <person name="Saw J.H."/>
            <person name="Jorgensen S.L."/>
            <person name="Zaremba-Niedzwiedzka K."/>
            <person name="Martijn J."/>
            <person name="Lind A.E."/>
            <person name="van Eijk R."/>
            <person name="Schleper C."/>
            <person name="Guy L."/>
            <person name="Ettema T.J."/>
        </authorList>
    </citation>
    <scope>NUCLEOTIDE SEQUENCE</scope>
</reference>
<dbReference type="EMBL" id="LAZR01035051">
    <property type="protein sequence ID" value="KKL28561.1"/>
    <property type="molecule type" value="Genomic_DNA"/>
</dbReference>
<dbReference type="InterPro" id="IPR045664">
    <property type="entry name" value="DUF6387"/>
</dbReference>